<dbReference type="EMBL" id="CAACVG010013118">
    <property type="protein sequence ID" value="VEN61287.1"/>
    <property type="molecule type" value="Genomic_DNA"/>
</dbReference>
<accession>A0A653DN97</accession>
<dbReference type="Proteomes" id="UP000410492">
    <property type="component" value="Unassembled WGS sequence"/>
</dbReference>
<organism evidence="2 3">
    <name type="scientific">Callosobruchus maculatus</name>
    <name type="common">Southern cowpea weevil</name>
    <name type="synonym">Pulse bruchid</name>
    <dbReference type="NCBI Taxonomy" id="64391"/>
    <lineage>
        <taxon>Eukaryota</taxon>
        <taxon>Metazoa</taxon>
        <taxon>Ecdysozoa</taxon>
        <taxon>Arthropoda</taxon>
        <taxon>Hexapoda</taxon>
        <taxon>Insecta</taxon>
        <taxon>Pterygota</taxon>
        <taxon>Neoptera</taxon>
        <taxon>Endopterygota</taxon>
        <taxon>Coleoptera</taxon>
        <taxon>Polyphaga</taxon>
        <taxon>Cucujiformia</taxon>
        <taxon>Chrysomeloidea</taxon>
        <taxon>Chrysomelidae</taxon>
        <taxon>Bruchinae</taxon>
        <taxon>Bruchini</taxon>
        <taxon>Callosobruchus</taxon>
    </lineage>
</organism>
<feature type="region of interest" description="Disordered" evidence="1">
    <location>
        <begin position="1"/>
        <end position="24"/>
    </location>
</feature>
<keyword evidence="3" id="KW-1185">Reference proteome</keyword>
<proteinExistence type="predicted"/>
<dbReference type="OrthoDB" id="5399166at2759"/>
<sequence length="78" mass="8584">MDLDSESTATSIDESTENLCDNPTRDTLAEGLMGLIKPTVDLLDEKVKATRCTLYEGCSSAVNHQTILKRYSSIECQL</sequence>
<feature type="compositionally biased region" description="Polar residues" evidence="1">
    <location>
        <begin position="1"/>
        <end position="21"/>
    </location>
</feature>
<name>A0A653DN97_CALMS</name>
<evidence type="ECO:0000256" key="1">
    <source>
        <dbReference type="SAM" id="MobiDB-lite"/>
    </source>
</evidence>
<gene>
    <name evidence="2" type="ORF">CALMAC_LOCUS18740</name>
</gene>
<dbReference type="AlphaFoldDB" id="A0A653DN97"/>
<reference evidence="2 3" key="1">
    <citation type="submission" date="2019-01" db="EMBL/GenBank/DDBJ databases">
        <authorList>
            <person name="Sayadi A."/>
        </authorList>
    </citation>
    <scope>NUCLEOTIDE SEQUENCE [LARGE SCALE GENOMIC DNA]</scope>
</reference>
<evidence type="ECO:0000313" key="2">
    <source>
        <dbReference type="EMBL" id="VEN61287.1"/>
    </source>
</evidence>
<evidence type="ECO:0000313" key="3">
    <source>
        <dbReference type="Proteomes" id="UP000410492"/>
    </source>
</evidence>
<protein>
    <submittedName>
        <fullName evidence="2">Uncharacterized protein</fullName>
    </submittedName>
</protein>